<accession>A0ABX8D4L2</accession>
<dbReference type="EMBL" id="CP074405">
    <property type="protein sequence ID" value="QVI62354.1"/>
    <property type="molecule type" value="Genomic_DNA"/>
</dbReference>
<dbReference type="RefSeq" id="WP_207340021.1">
    <property type="nucleotide sequence ID" value="NZ_CP074405.1"/>
</dbReference>
<proteinExistence type="predicted"/>
<name>A0ABX8D4L2_9CELL</name>
<evidence type="ECO:0000313" key="1">
    <source>
        <dbReference type="EMBL" id="QVI62354.1"/>
    </source>
</evidence>
<organism evidence="1 2">
    <name type="scientific">Cellulomonas wangleii</name>
    <dbReference type="NCBI Taxonomy" id="2816956"/>
    <lineage>
        <taxon>Bacteria</taxon>
        <taxon>Bacillati</taxon>
        <taxon>Actinomycetota</taxon>
        <taxon>Actinomycetes</taxon>
        <taxon>Micrococcales</taxon>
        <taxon>Cellulomonadaceae</taxon>
        <taxon>Cellulomonas</taxon>
    </lineage>
</organism>
<evidence type="ECO:0000313" key="2">
    <source>
        <dbReference type="Proteomes" id="UP000677804"/>
    </source>
</evidence>
<protein>
    <submittedName>
        <fullName evidence="1">Uncharacterized protein</fullName>
    </submittedName>
</protein>
<reference evidence="1 2" key="1">
    <citation type="submission" date="2021-05" db="EMBL/GenBank/DDBJ databases">
        <title>Novel species in genus Cellulomonas.</title>
        <authorList>
            <person name="Zhang G."/>
        </authorList>
    </citation>
    <scope>NUCLEOTIDE SEQUENCE [LARGE SCALE GENOMIC DNA]</scope>
    <source>
        <strain evidence="2">zg-ZUI222</strain>
    </source>
</reference>
<keyword evidence="2" id="KW-1185">Reference proteome</keyword>
<gene>
    <name evidence="1" type="ORF">KG103_18465</name>
</gene>
<dbReference type="Proteomes" id="UP000677804">
    <property type="component" value="Chromosome"/>
</dbReference>
<sequence>MPNSIVAVADGEFRFDPSVVFDTLRAVWPDTTFNAVSGRLATVSAGQVVVNDDEALVAVDVAGQALDIDWRAPEVLAEVVSVITSIPGFAAGSTVILADWAWVLPILHEGMSADDLLTIRRDGADTQVPSYEP</sequence>